<evidence type="ECO:0000313" key="9">
    <source>
        <dbReference type="Proteomes" id="UP000008332"/>
    </source>
</evidence>
<reference evidence="9" key="1">
    <citation type="submission" date="2006-02" db="EMBL/GenBank/DDBJ databases">
        <title>Complete sequence of chromosome of Rhodoferax ferrireducens DSM 15236.</title>
        <authorList>
            <person name="Copeland A."/>
            <person name="Lucas S."/>
            <person name="Lapidus A."/>
            <person name="Barry K."/>
            <person name="Detter J.C."/>
            <person name="Glavina del Rio T."/>
            <person name="Hammon N."/>
            <person name="Israni S."/>
            <person name="Pitluck S."/>
            <person name="Brettin T."/>
            <person name="Bruce D."/>
            <person name="Han C."/>
            <person name="Tapia R."/>
            <person name="Gilna P."/>
            <person name="Kiss H."/>
            <person name="Schmutz J."/>
            <person name="Larimer F."/>
            <person name="Land M."/>
            <person name="Kyrpides N."/>
            <person name="Ivanova N."/>
            <person name="Richardson P."/>
        </authorList>
    </citation>
    <scope>NUCLEOTIDE SEQUENCE [LARGE SCALE GENOMIC DNA]</scope>
    <source>
        <strain evidence="9">ATCC BAA-621 / DSM 15236 / T118</strain>
    </source>
</reference>
<evidence type="ECO:0000313" key="8">
    <source>
        <dbReference type="EMBL" id="ABD71325.1"/>
    </source>
</evidence>
<dbReference type="Pfam" id="PF00440">
    <property type="entry name" value="TetR_N"/>
    <property type="match status" value="1"/>
</dbReference>
<sequence>MQVIDKPSKQRTEVRQASLVEAALRLAAQRSPADITTGDLAQAVGITQGAVFRHFASKEAIWLAVLDWVTQTLMSRLQAAAQGAQAAESAAMKIPPSGPESAQPALVSPSSGSNRSALTALQAVFMAHVDFVVTHPGVPRVIFQELQQPHDTALKARVRDLLLQYRRLLMQLLQQVQTQKAMAPDIDLRAAAVLFIGSVQGLVMQAMISGDVPAMAVQAPGVFAIFQRGLLAQAPL</sequence>
<keyword evidence="4" id="KW-0804">Transcription</keyword>
<dbReference type="InterPro" id="IPR050109">
    <property type="entry name" value="HTH-type_TetR-like_transc_reg"/>
</dbReference>
<proteinExistence type="predicted"/>
<dbReference type="EMBL" id="CP000267">
    <property type="protein sequence ID" value="ABD71325.1"/>
    <property type="molecule type" value="Genomic_DNA"/>
</dbReference>
<evidence type="ECO:0000256" key="6">
    <source>
        <dbReference type="SAM" id="MobiDB-lite"/>
    </source>
</evidence>
<protein>
    <submittedName>
        <fullName evidence="8">Transcriptional regulator, TetR family</fullName>
    </submittedName>
</protein>
<keyword evidence="2" id="KW-0805">Transcription regulation</keyword>
<keyword evidence="9" id="KW-1185">Reference proteome</keyword>
<dbReference type="SUPFAM" id="SSF48498">
    <property type="entry name" value="Tetracyclin repressor-like, C-terminal domain"/>
    <property type="match status" value="1"/>
</dbReference>
<dbReference type="GO" id="GO:0000976">
    <property type="term" value="F:transcription cis-regulatory region binding"/>
    <property type="evidence" value="ECO:0007669"/>
    <property type="project" value="TreeGrafter"/>
</dbReference>
<gene>
    <name evidence="8" type="ordered locus">Rfer_3622</name>
</gene>
<dbReference type="InterPro" id="IPR036271">
    <property type="entry name" value="Tet_transcr_reg_TetR-rel_C_sf"/>
</dbReference>
<evidence type="ECO:0000256" key="1">
    <source>
        <dbReference type="ARBA" id="ARBA00022491"/>
    </source>
</evidence>
<dbReference type="RefSeq" id="WP_011465888.1">
    <property type="nucleotide sequence ID" value="NC_007908.1"/>
</dbReference>
<dbReference type="PRINTS" id="PR00455">
    <property type="entry name" value="HTHTETR"/>
</dbReference>
<feature type="DNA-binding region" description="H-T-H motif" evidence="5">
    <location>
        <begin position="36"/>
        <end position="55"/>
    </location>
</feature>
<dbReference type="PROSITE" id="PS01081">
    <property type="entry name" value="HTH_TETR_1"/>
    <property type="match status" value="1"/>
</dbReference>
<dbReference type="Gene3D" id="1.10.357.10">
    <property type="entry name" value="Tetracycline Repressor, domain 2"/>
    <property type="match status" value="2"/>
</dbReference>
<dbReference type="HOGENOM" id="CLU_069356_12_3_4"/>
<evidence type="ECO:0000256" key="4">
    <source>
        <dbReference type="ARBA" id="ARBA00023163"/>
    </source>
</evidence>
<dbReference type="PROSITE" id="PS50977">
    <property type="entry name" value="HTH_TETR_2"/>
    <property type="match status" value="1"/>
</dbReference>
<dbReference type="KEGG" id="rfr:Rfer_3622"/>
<feature type="region of interest" description="Disordered" evidence="6">
    <location>
        <begin position="90"/>
        <end position="110"/>
    </location>
</feature>
<dbReference type="Proteomes" id="UP000008332">
    <property type="component" value="Chromosome"/>
</dbReference>
<evidence type="ECO:0000259" key="7">
    <source>
        <dbReference type="PROSITE" id="PS50977"/>
    </source>
</evidence>
<dbReference type="PANTHER" id="PTHR30055">
    <property type="entry name" value="HTH-TYPE TRANSCRIPTIONAL REGULATOR RUTR"/>
    <property type="match status" value="1"/>
</dbReference>
<keyword evidence="1" id="KW-0678">Repressor</keyword>
<keyword evidence="3 5" id="KW-0238">DNA-binding</keyword>
<evidence type="ECO:0000256" key="2">
    <source>
        <dbReference type="ARBA" id="ARBA00023015"/>
    </source>
</evidence>
<dbReference type="STRING" id="338969.Rfer_3622"/>
<accession>Q21SC8</accession>
<dbReference type="AlphaFoldDB" id="Q21SC8"/>
<feature type="domain" description="HTH tetR-type" evidence="7">
    <location>
        <begin position="13"/>
        <end position="73"/>
    </location>
</feature>
<name>Q21SC8_ALBFT</name>
<dbReference type="OrthoDB" id="5293556at2"/>
<dbReference type="InterPro" id="IPR023772">
    <property type="entry name" value="DNA-bd_HTH_TetR-type_CS"/>
</dbReference>
<dbReference type="Pfam" id="PF16925">
    <property type="entry name" value="TetR_C_13"/>
    <property type="match status" value="1"/>
</dbReference>
<dbReference type="PANTHER" id="PTHR30055:SF234">
    <property type="entry name" value="HTH-TYPE TRANSCRIPTIONAL REGULATOR BETI"/>
    <property type="match status" value="1"/>
</dbReference>
<dbReference type="InterPro" id="IPR001647">
    <property type="entry name" value="HTH_TetR"/>
</dbReference>
<dbReference type="eggNOG" id="COG1309">
    <property type="taxonomic scope" value="Bacteria"/>
</dbReference>
<dbReference type="InterPro" id="IPR011075">
    <property type="entry name" value="TetR_C"/>
</dbReference>
<evidence type="ECO:0000256" key="5">
    <source>
        <dbReference type="PROSITE-ProRule" id="PRU00335"/>
    </source>
</evidence>
<organism evidence="8 9">
    <name type="scientific">Albidiferax ferrireducens (strain ATCC BAA-621 / DSM 15236 / T118)</name>
    <name type="common">Rhodoferax ferrireducens</name>
    <dbReference type="NCBI Taxonomy" id="338969"/>
    <lineage>
        <taxon>Bacteria</taxon>
        <taxon>Pseudomonadati</taxon>
        <taxon>Pseudomonadota</taxon>
        <taxon>Betaproteobacteria</taxon>
        <taxon>Burkholderiales</taxon>
        <taxon>Comamonadaceae</taxon>
        <taxon>Rhodoferax</taxon>
    </lineage>
</organism>
<dbReference type="GO" id="GO:0003700">
    <property type="term" value="F:DNA-binding transcription factor activity"/>
    <property type="evidence" value="ECO:0007669"/>
    <property type="project" value="TreeGrafter"/>
</dbReference>
<dbReference type="SUPFAM" id="SSF46689">
    <property type="entry name" value="Homeodomain-like"/>
    <property type="match status" value="1"/>
</dbReference>
<evidence type="ECO:0000256" key="3">
    <source>
        <dbReference type="ARBA" id="ARBA00023125"/>
    </source>
</evidence>
<dbReference type="InterPro" id="IPR009057">
    <property type="entry name" value="Homeodomain-like_sf"/>
</dbReference>